<dbReference type="SUPFAM" id="SSF53067">
    <property type="entry name" value="Actin-like ATPase domain"/>
    <property type="match status" value="2"/>
</dbReference>
<evidence type="ECO:0000313" key="1">
    <source>
        <dbReference type="EMBL" id="GAA4311475.1"/>
    </source>
</evidence>
<dbReference type="Gene3D" id="1.10.720.160">
    <property type="match status" value="1"/>
</dbReference>
<comment type="caution">
    <text evidence="1">The sequence shown here is derived from an EMBL/GenBank/DDBJ whole genome shotgun (WGS) entry which is preliminary data.</text>
</comment>
<keyword evidence="2" id="KW-1185">Reference proteome</keyword>
<evidence type="ECO:0000313" key="2">
    <source>
        <dbReference type="Proteomes" id="UP001500582"/>
    </source>
</evidence>
<dbReference type="Proteomes" id="UP001500582">
    <property type="component" value="Unassembled WGS sequence"/>
</dbReference>
<dbReference type="InterPro" id="IPR052519">
    <property type="entry name" value="Euk-type_GlcNAc_Kinase"/>
</dbReference>
<gene>
    <name evidence="1" type="ORF">GCM10023149_06480</name>
</gene>
<dbReference type="PANTHER" id="PTHR43190">
    <property type="entry name" value="N-ACETYL-D-GLUCOSAMINE KINASE"/>
    <property type="match status" value="1"/>
</dbReference>
<dbReference type="RefSeq" id="WP_345209552.1">
    <property type="nucleotide sequence ID" value="NZ_BAABFT010000001.1"/>
</dbReference>
<sequence length="280" mass="30753">MKLIADSGSTKTSWCLINNNQPEIYFDTEGFNPYYVDSEYIRACIIEKLPAVIAAKNIAEIHFYGAGCSGDKNHIVSTALKSVFPAAAITVDHDLLAAARAVLGRSAGFVAILGTGMASCIYNGENITHQIDSLGFILGDEGSGAYIGKKLLIDYGRDRMPKDLKTEFFETYKLSPDDIINEVYTKPMPNRFCAGFCRFIILHIQHPYISALVKSAFADCFNNLISLYPAYKTYTLNCVGSIGYKFSDLLSTVAAGYGMRTGNIIKTPIEGLVKYHSQNN</sequence>
<protein>
    <submittedName>
        <fullName evidence="1">ATPase</fullName>
    </submittedName>
</protein>
<organism evidence="1 2">
    <name type="scientific">Mucilaginibacter gynuensis</name>
    <dbReference type="NCBI Taxonomy" id="1302236"/>
    <lineage>
        <taxon>Bacteria</taxon>
        <taxon>Pseudomonadati</taxon>
        <taxon>Bacteroidota</taxon>
        <taxon>Sphingobacteriia</taxon>
        <taxon>Sphingobacteriales</taxon>
        <taxon>Sphingobacteriaceae</taxon>
        <taxon>Mucilaginibacter</taxon>
    </lineage>
</organism>
<reference evidence="2" key="1">
    <citation type="journal article" date="2019" name="Int. J. Syst. Evol. Microbiol.">
        <title>The Global Catalogue of Microorganisms (GCM) 10K type strain sequencing project: providing services to taxonomists for standard genome sequencing and annotation.</title>
        <authorList>
            <consortium name="The Broad Institute Genomics Platform"/>
            <consortium name="The Broad Institute Genome Sequencing Center for Infectious Disease"/>
            <person name="Wu L."/>
            <person name="Ma J."/>
        </authorList>
    </citation>
    <scope>NUCLEOTIDE SEQUENCE [LARGE SCALE GENOMIC DNA]</scope>
    <source>
        <strain evidence="2">JCM 17705</strain>
    </source>
</reference>
<dbReference type="CDD" id="cd24079">
    <property type="entry name" value="ASKHA_NBD_PG1100-like"/>
    <property type="match status" value="1"/>
</dbReference>
<dbReference type="InterPro" id="IPR043129">
    <property type="entry name" value="ATPase_NBD"/>
</dbReference>
<accession>A0ABP8FVM6</accession>
<name>A0ABP8FVM6_9SPHI</name>
<dbReference type="PANTHER" id="PTHR43190:SF3">
    <property type="entry name" value="N-ACETYL-D-GLUCOSAMINE KINASE"/>
    <property type="match status" value="1"/>
</dbReference>
<dbReference type="Gene3D" id="3.30.420.40">
    <property type="match status" value="2"/>
</dbReference>
<dbReference type="EMBL" id="BAABFT010000001">
    <property type="protein sequence ID" value="GAA4311475.1"/>
    <property type="molecule type" value="Genomic_DNA"/>
</dbReference>
<proteinExistence type="predicted"/>